<protein>
    <submittedName>
        <fullName evidence="2">Uncharacterized protein</fullName>
    </submittedName>
</protein>
<keyword evidence="1" id="KW-1133">Transmembrane helix</keyword>
<sequence length="53" mass="5705">MSRFLNWRTINTAFAIAIAWLIAVGASWQTWAVVVGVAALLLLGYAVARGDQA</sequence>
<accession>A0A7I9V038</accession>
<evidence type="ECO:0000313" key="3">
    <source>
        <dbReference type="Proteomes" id="UP000444980"/>
    </source>
</evidence>
<keyword evidence="1" id="KW-0472">Membrane</keyword>
<evidence type="ECO:0000313" key="2">
    <source>
        <dbReference type="EMBL" id="GED98491.1"/>
    </source>
</evidence>
<name>A0A7I9V038_9ACTN</name>
<dbReference type="EMBL" id="BJOU01000002">
    <property type="protein sequence ID" value="GED98491.1"/>
    <property type="molecule type" value="Genomic_DNA"/>
</dbReference>
<dbReference type="AlphaFoldDB" id="A0A7I9V038"/>
<evidence type="ECO:0000256" key="1">
    <source>
        <dbReference type="SAM" id="Phobius"/>
    </source>
</evidence>
<proteinExistence type="predicted"/>
<keyword evidence="1" id="KW-0812">Transmembrane</keyword>
<feature type="transmembrane region" description="Helical" evidence="1">
    <location>
        <begin position="30"/>
        <end position="48"/>
    </location>
</feature>
<feature type="transmembrane region" description="Helical" evidence="1">
    <location>
        <begin position="7"/>
        <end position="24"/>
    </location>
</feature>
<organism evidence="2 3">
    <name type="scientific">Gordonia crocea</name>
    <dbReference type="NCBI Taxonomy" id="589162"/>
    <lineage>
        <taxon>Bacteria</taxon>
        <taxon>Bacillati</taxon>
        <taxon>Actinomycetota</taxon>
        <taxon>Actinomycetes</taxon>
        <taxon>Mycobacteriales</taxon>
        <taxon>Gordoniaceae</taxon>
        <taxon>Gordonia</taxon>
    </lineage>
</organism>
<dbReference type="Proteomes" id="UP000444980">
    <property type="component" value="Unassembled WGS sequence"/>
</dbReference>
<reference evidence="3" key="1">
    <citation type="submission" date="2019-06" db="EMBL/GenBank/DDBJ databases">
        <title>Gordonia isolated from sludge of a wastewater treatment plant.</title>
        <authorList>
            <person name="Tamura T."/>
            <person name="Aoyama K."/>
            <person name="Kang Y."/>
            <person name="Saito S."/>
            <person name="Akiyama N."/>
            <person name="Yazawa K."/>
            <person name="Gonoi T."/>
            <person name="Mikami Y."/>
        </authorList>
    </citation>
    <scope>NUCLEOTIDE SEQUENCE [LARGE SCALE GENOMIC DNA]</scope>
    <source>
        <strain evidence="3">NBRC 107697</strain>
    </source>
</reference>
<comment type="caution">
    <text evidence="2">The sequence shown here is derived from an EMBL/GenBank/DDBJ whole genome shotgun (WGS) entry which is preliminary data.</text>
</comment>
<gene>
    <name evidence="2" type="ORF">nbrc107697_25300</name>
</gene>
<keyword evidence="3" id="KW-1185">Reference proteome</keyword>
<dbReference type="RefSeq" id="WP_161927905.1">
    <property type="nucleotide sequence ID" value="NZ_BJOU01000002.1"/>
</dbReference>